<dbReference type="AlphaFoldDB" id="A0A0B4DA76"/>
<dbReference type="Proteomes" id="UP000031167">
    <property type="component" value="Unassembled WGS sequence"/>
</dbReference>
<evidence type="ECO:0000313" key="2">
    <source>
        <dbReference type="Proteomes" id="UP000031167"/>
    </source>
</evidence>
<organism evidence="1 2">
    <name type="scientific">Chryseobacterium taiwanense</name>
    <dbReference type="NCBI Taxonomy" id="363331"/>
    <lineage>
        <taxon>Bacteria</taxon>
        <taxon>Pseudomonadati</taxon>
        <taxon>Bacteroidota</taxon>
        <taxon>Flavobacteriia</taxon>
        <taxon>Flavobacteriales</taxon>
        <taxon>Weeksellaceae</taxon>
        <taxon>Chryseobacterium group</taxon>
        <taxon>Chryseobacterium</taxon>
    </lineage>
</organism>
<proteinExistence type="predicted"/>
<comment type="caution">
    <text evidence="1">The sequence shown here is derived from an EMBL/GenBank/DDBJ whole genome shotgun (WGS) entry which is preliminary data.</text>
</comment>
<sequence>MEDFNLFNAKFLFCGITLFSEQRRINRVDLMKLYFHASRSKFYLPLPSKNKTDEKKSFALFHIKNKENRLKN</sequence>
<keyword evidence="2" id="KW-1185">Reference proteome</keyword>
<reference evidence="1 2" key="1">
    <citation type="submission" date="2014-12" db="EMBL/GenBank/DDBJ databases">
        <title>Genome sequencing of Chryseobacterium taiwanense TPW19.</title>
        <authorList>
            <person name="Tan P.W."/>
            <person name="Chan K.-G."/>
        </authorList>
    </citation>
    <scope>NUCLEOTIDE SEQUENCE [LARGE SCALE GENOMIC DNA]</scope>
    <source>
        <strain evidence="1 2">TPW19</strain>
    </source>
</reference>
<evidence type="ECO:0000313" key="1">
    <source>
        <dbReference type="EMBL" id="KIC61210.1"/>
    </source>
</evidence>
<accession>A0A0B4DA76</accession>
<name>A0A0B4DA76_9FLAO</name>
<gene>
    <name evidence="1" type="ORF">RM51_18005</name>
</gene>
<dbReference type="EMBL" id="JWTA01000021">
    <property type="protein sequence ID" value="KIC61210.1"/>
    <property type="molecule type" value="Genomic_DNA"/>
</dbReference>
<protein>
    <submittedName>
        <fullName evidence="1">Uncharacterized protein</fullName>
    </submittedName>
</protein>
<dbReference type="STRING" id="363331.RM51_18005"/>